<evidence type="ECO:0000313" key="3">
    <source>
        <dbReference type="Proteomes" id="UP000322110"/>
    </source>
</evidence>
<dbReference type="SUPFAM" id="SSF56300">
    <property type="entry name" value="Metallo-dependent phosphatases"/>
    <property type="match status" value="1"/>
</dbReference>
<evidence type="ECO:0000313" key="2">
    <source>
        <dbReference type="EMBL" id="KAA2212192.1"/>
    </source>
</evidence>
<dbReference type="EMBL" id="VUKA01000010">
    <property type="protein sequence ID" value="KAA2212192.1"/>
    <property type="molecule type" value="Genomic_DNA"/>
</dbReference>
<accession>A0A5B2TCF8</accession>
<dbReference type="Gene3D" id="3.60.21.10">
    <property type="match status" value="1"/>
</dbReference>
<sequence length="430" mass="46499">MLITVARNSMITIFHVTDLHLRQALPGHNGHVHRLSRHMPSLLAQLAERIGAMAPDLVAVTGDLLDVPHALLDREPGYDLRALTQGALADYGLVRRWLESLGRPWMVLPGNHDHGPTFDVVFGSEPTTRRFGPLTVHAFHDWEQAGNQALRIGPPRRHFEQVIAAATEATDEVHLQHFLIRPHVDYHYPLLYGDADDIARRVAEAPGRRLLLSGHWHEGTPMVQIGNALMGGCPAFCEPPHRYRVFRIEPGQPVSMQEEALGASFAPGTRLTILDRPGLLTLPPATDGAGRLTPRPDTGRILAGLATRGHLAIASPWHAPETDAASWRGVQYAHDAFFQDLPAGTRQADALCIYLPPGDQPGRRLPAEAITREPELVPRLAALFGAAPTEVTLLTTDPARRAAAVAAGAASPDLGGPMPDGEAILAAAGL</sequence>
<feature type="domain" description="Calcineurin-like phosphoesterase" evidence="1">
    <location>
        <begin position="12"/>
        <end position="218"/>
    </location>
</feature>
<dbReference type="InterPro" id="IPR004843">
    <property type="entry name" value="Calcineurin-like_PHP"/>
</dbReference>
<comment type="caution">
    <text evidence="2">The sequence shown here is derived from an EMBL/GenBank/DDBJ whole genome shotgun (WGS) entry which is preliminary data.</text>
</comment>
<organism evidence="2 3">
    <name type="scientific">Teichococcus oryzae</name>
    <dbReference type="NCBI Taxonomy" id="1608942"/>
    <lineage>
        <taxon>Bacteria</taxon>
        <taxon>Pseudomonadati</taxon>
        <taxon>Pseudomonadota</taxon>
        <taxon>Alphaproteobacteria</taxon>
        <taxon>Acetobacterales</taxon>
        <taxon>Roseomonadaceae</taxon>
        <taxon>Roseomonas</taxon>
    </lineage>
</organism>
<protein>
    <submittedName>
        <fullName evidence="2">Metallophosphoesterase</fullName>
    </submittedName>
</protein>
<dbReference type="Pfam" id="PF00149">
    <property type="entry name" value="Metallophos"/>
    <property type="match status" value="1"/>
</dbReference>
<dbReference type="Proteomes" id="UP000322110">
    <property type="component" value="Unassembled WGS sequence"/>
</dbReference>
<reference evidence="2 3" key="1">
    <citation type="journal article" date="2015" name="Int. J. Syst. Evol. Microbiol.">
        <title>Roseomonas oryzae sp. nov., isolated from paddy rhizosphere soil.</title>
        <authorList>
            <person name="Ramaprasad E.V."/>
            <person name="Sasikala Ch."/>
            <person name="Ramana Ch.V."/>
        </authorList>
    </citation>
    <scope>NUCLEOTIDE SEQUENCE [LARGE SCALE GENOMIC DNA]</scope>
    <source>
        <strain evidence="2 3">KCTC 42542</strain>
    </source>
</reference>
<dbReference type="AlphaFoldDB" id="A0A5B2TCF8"/>
<proteinExistence type="predicted"/>
<gene>
    <name evidence="2" type="ORF">F0Q34_16250</name>
</gene>
<dbReference type="GO" id="GO:0016787">
    <property type="term" value="F:hydrolase activity"/>
    <property type="evidence" value="ECO:0007669"/>
    <property type="project" value="InterPro"/>
</dbReference>
<dbReference type="InterPro" id="IPR029052">
    <property type="entry name" value="Metallo-depent_PP-like"/>
</dbReference>
<name>A0A5B2TCF8_9PROT</name>
<evidence type="ECO:0000259" key="1">
    <source>
        <dbReference type="Pfam" id="PF00149"/>
    </source>
</evidence>
<keyword evidence="3" id="KW-1185">Reference proteome</keyword>